<organism evidence="3 4">
    <name type="scientific">Raineyella antarctica</name>
    <dbReference type="NCBI Taxonomy" id="1577474"/>
    <lineage>
        <taxon>Bacteria</taxon>
        <taxon>Bacillati</taxon>
        <taxon>Actinomycetota</taxon>
        <taxon>Actinomycetes</taxon>
        <taxon>Propionibacteriales</taxon>
        <taxon>Propionibacteriaceae</taxon>
        <taxon>Raineyella</taxon>
    </lineage>
</organism>
<sequence>MIDWFTGRTFIVTGGARGQGETEVRHLVGAGARVIIADINVAAAQAVADSLAGAAGQALATHLDVTSPESWAATVALATEGGRVIDGLVNNAGIAVPGRLGQLDVETWDRSFAVNVTGAMLGIQAVMDHMSDDASIINVGSVASMIAHHNVAYGAAKWALRGLSKSAAVELAPRGIRVNMIHPGYIRTPINADADPTFLNAHLSQTPQGRAGTTDEIASVAMFLLSPASAYVTGVEIPVDGGFTSHNGNKPIFDALDAMKV</sequence>
<dbReference type="Proteomes" id="UP000199086">
    <property type="component" value="Unassembled WGS sequence"/>
</dbReference>
<name>A0A1G6HPW8_9ACTN</name>
<dbReference type="STRING" id="1577474.GA0111570_1128"/>
<dbReference type="PANTHER" id="PTHR42760">
    <property type="entry name" value="SHORT-CHAIN DEHYDROGENASES/REDUCTASES FAMILY MEMBER"/>
    <property type="match status" value="1"/>
</dbReference>
<evidence type="ECO:0000313" key="3">
    <source>
        <dbReference type="EMBL" id="SDB96241.1"/>
    </source>
</evidence>
<dbReference type="InterPro" id="IPR002347">
    <property type="entry name" value="SDR_fam"/>
</dbReference>
<dbReference type="PANTHER" id="PTHR42760:SF133">
    <property type="entry name" value="3-OXOACYL-[ACYL-CARRIER-PROTEIN] REDUCTASE"/>
    <property type="match status" value="1"/>
</dbReference>
<keyword evidence="2" id="KW-0560">Oxidoreductase</keyword>
<evidence type="ECO:0000256" key="2">
    <source>
        <dbReference type="ARBA" id="ARBA00023002"/>
    </source>
</evidence>
<dbReference type="InterPro" id="IPR036291">
    <property type="entry name" value="NAD(P)-bd_dom_sf"/>
</dbReference>
<dbReference type="PRINTS" id="PR00081">
    <property type="entry name" value="GDHRDH"/>
</dbReference>
<dbReference type="GO" id="GO:0016616">
    <property type="term" value="F:oxidoreductase activity, acting on the CH-OH group of donors, NAD or NADP as acceptor"/>
    <property type="evidence" value="ECO:0007669"/>
    <property type="project" value="TreeGrafter"/>
</dbReference>
<evidence type="ECO:0000256" key="1">
    <source>
        <dbReference type="ARBA" id="ARBA00006484"/>
    </source>
</evidence>
<dbReference type="FunFam" id="3.40.50.720:FF:000084">
    <property type="entry name" value="Short-chain dehydrogenase reductase"/>
    <property type="match status" value="1"/>
</dbReference>
<dbReference type="SUPFAM" id="SSF51735">
    <property type="entry name" value="NAD(P)-binding Rossmann-fold domains"/>
    <property type="match status" value="1"/>
</dbReference>
<dbReference type="Pfam" id="PF13561">
    <property type="entry name" value="adh_short_C2"/>
    <property type="match status" value="1"/>
</dbReference>
<dbReference type="PRINTS" id="PR00080">
    <property type="entry name" value="SDRFAMILY"/>
</dbReference>
<gene>
    <name evidence="3" type="ORF">GA0111570_1128</name>
</gene>
<keyword evidence="4" id="KW-1185">Reference proteome</keyword>
<proteinExistence type="inferred from homology"/>
<accession>A0A1G6HPW8</accession>
<dbReference type="EMBL" id="FMYF01000012">
    <property type="protein sequence ID" value="SDB96241.1"/>
    <property type="molecule type" value="Genomic_DNA"/>
</dbReference>
<reference evidence="3 4" key="1">
    <citation type="submission" date="2016-06" db="EMBL/GenBank/DDBJ databases">
        <authorList>
            <person name="Olsen C.W."/>
            <person name="Carey S."/>
            <person name="Hinshaw L."/>
            <person name="Karasin A.I."/>
        </authorList>
    </citation>
    <scope>NUCLEOTIDE SEQUENCE [LARGE SCALE GENOMIC DNA]</scope>
    <source>
        <strain evidence="3 4">LZ-22</strain>
    </source>
</reference>
<dbReference type="Gene3D" id="3.40.50.720">
    <property type="entry name" value="NAD(P)-binding Rossmann-like Domain"/>
    <property type="match status" value="1"/>
</dbReference>
<comment type="similarity">
    <text evidence="1">Belongs to the short-chain dehydrogenases/reductases (SDR) family.</text>
</comment>
<dbReference type="AlphaFoldDB" id="A0A1G6HPW8"/>
<dbReference type="RefSeq" id="WP_217634199.1">
    <property type="nucleotide sequence ID" value="NZ_FMYF01000012.1"/>
</dbReference>
<evidence type="ECO:0000313" key="4">
    <source>
        <dbReference type="Proteomes" id="UP000199086"/>
    </source>
</evidence>
<protein>
    <submittedName>
        <fullName evidence="3">3alpha(Or 20beta)-hydroxysteroid dehydrogenase</fullName>
    </submittedName>
</protein>